<proteinExistence type="predicted"/>
<evidence type="ECO:0000256" key="1">
    <source>
        <dbReference type="ARBA" id="ARBA00022603"/>
    </source>
</evidence>
<dbReference type="GO" id="GO:0003723">
    <property type="term" value="F:RNA binding"/>
    <property type="evidence" value="ECO:0007669"/>
    <property type="project" value="UniProtKB-KW"/>
</dbReference>
<keyword evidence="4" id="KW-0694">RNA-binding</keyword>
<name>H8FS38_MAGML</name>
<evidence type="ECO:0000313" key="6">
    <source>
        <dbReference type="Proteomes" id="UP000004169"/>
    </source>
</evidence>
<evidence type="ECO:0000256" key="3">
    <source>
        <dbReference type="ARBA" id="ARBA00022691"/>
    </source>
</evidence>
<dbReference type="InterPro" id="IPR020596">
    <property type="entry name" value="rRNA_Ade_Mease_Trfase_CS"/>
</dbReference>
<keyword evidence="1 5" id="KW-0489">Methyltransferase</keyword>
<dbReference type="CDD" id="cd02440">
    <property type="entry name" value="AdoMet_MTases"/>
    <property type="match status" value="1"/>
</dbReference>
<organism evidence="5 6">
    <name type="scientific">Magnetospirillum molischianum DSM 120</name>
    <dbReference type="NCBI Taxonomy" id="1150626"/>
    <lineage>
        <taxon>Bacteria</taxon>
        <taxon>Pseudomonadati</taxon>
        <taxon>Pseudomonadota</taxon>
        <taxon>Alphaproteobacteria</taxon>
        <taxon>Rhodospirillales</taxon>
        <taxon>Rhodospirillaceae</taxon>
        <taxon>Magnetospirillum</taxon>
    </lineage>
</organism>
<accession>H8FS38</accession>
<sequence length="197" mass="21754">MNNIAMLDVLLFLRALIFHPFRVAAIAPSGTALAELITREISSTCGAVLELGPGTGVFTRALLTRGVREEDMTLVENDADFSELLKKRFPKARLLPIDAARLDRTHLFAGVPIGAVISGLPLLSMAPKHVLAILARAFDVLRHCGAFYQFTYGPRCPISRRVLDRLGLKAMYVGRVYLNIPPAAVYRITKRTPFQTH</sequence>
<dbReference type="InterPro" id="IPR001737">
    <property type="entry name" value="KsgA/Erm"/>
</dbReference>
<dbReference type="GO" id="GO:0000179">
    <property type="term" value="F:rRNA (adenine-N6,N6-)-dimethyltransferase activity"/>
    <property type="evidence" value="ECO:0007669"/>
    <property type="project" value="InterPro"/>
</dbReference>
<dbReference type="EMBL" id="CAHP01000020">
    <property type="protein sequence ID" value="CCG41176.1"/>
    <property type="molecule type" value="Genomic_DNA"/>
</dbReference>
<dbReference type="Gene3D" id="3.40.50.150">
    <property type="entry name" value="Vaccinia Virus protein VP39"/>
    <property type="match status" value="1"/>
</dbReference>
<evidence type="ECO:0000256" key="4">
    <source>
        <dbReference type="ARBA" id="ARBA00022884"/>
    </source>
</evidence>
<gene>
    <name evidence="5" type="ORF">PHAMO_270017</name>
</gene>
<protein>
    <submittedName>
        <fullName evidence="5">Methyltransferase type 12</fullName>
    </submittedName>
</protein>
<dbReference type="PROSITE" id="PS01131">
    <property type="entry name" value="RRNA_A_DIMETH"/>
    <property type="match status" value="1"/>
</dbReference>
<comment type="caution">
    <text evidence="5">The sequence shown here is derived from an EMBL/GenBank/DDBJ whole genome shotgun (WGS) entry which is preliminary data.</text>
</comment>
<evidence type="ECO:0000313" key="5">
    <source>
        <dbReference type="EMBL" id="CCG41176.1"/>
    </source>
</evidence>
<dbReference type="Pfam" id="PF00398">
    <property type="entry name" value="RrnaAD"/>
    <property type="match status" value="1"/>
</dbReference>
<dbReference type="SUPFAM" id="SSF53335">
    <property type="entry name" value="S-adenosyl-L-methionine-dependent methyltransferases"/>
    <property type="match status" value="1"/>
</dbReference>
<dbReference type="Proteomes" id="UP000004169">
    <property type="component" value="Unassembled WGS sequence"/>
</dbReference>
<dbReference type="RefSeq" id="WP_002728056.1">
    <property type="nucleotide sequence ID" value="NZ_CAHP01000020.1"/>
</dbReference>
<keyword evidence="6" id="KW-1185">Reference proteome</keyword>
<reference evidence="5 6" key="1">
    <citation type="journal article" date="2012" name="J. Bacteriol.">
        <title>Draft Genome Sequence of the Purple Photosynthetic Bacterium Phaeospirillum molischianum DSM120, a Particularly Versatile Bacterium.</title>
        <authorList>
            <person name="Duquesne K."/>
            <person name="Prima V."/>
            <person name="Ji B."/>
            <person name="Rouy Z."/>
            <person name="Medigue C."/>
            <person name="Talla E."/>
            <person name="Sturgis J.N."/>
        </authorList>
    </citation>
    <scope>NUCLEOTIDE SEQUENCE [LARGE SCALE GENOMIC DNA]</scope>
    <source>
        <strain evidence="6">DSM120</strain>
    </source>
</reference>
<keyword evidence="3" id="KW-0949">S-adenosyl-L-methionine</keyword>
<keyword evidence="2 5" id="KW-0808">Transferase</keyword>
<dbReference type="eggNOG" id="COG3963">
    <property type="taxonomic scope" value="Bacteria"/>
</dbReference>
<dbReference type="FunFam" id="3.40.50.150:FF:000346">
    <property type="entry name" value="Phospholipid N-methyltransferase"/>
    <property type="match status" value="1"/>
</dbReference>
<dbReference type="AlphaFoldDB" id="H8FS38"/>
<dbReference type="STRING" id="1150626.PHAMO_270017"/>
<evidence type="ECO:0000256" key="2">
    <source>
        <dbReference type="ARBA" id="ARBA00022679"/>
    </source>
</evidence>
<dbReference type="InterPro" id="IPR029063">
    <property type="entry name" value="SAM-dependent_MTases_sf"/>
</dbReference>